<gene>
    <name evidence="1" type="ORF">NPIL_298411</name>
</gene>
<evidence type="ECO:0000313" key="1">
    <source>
        <dbReference type="EMBL" id="GFT83822.1"/>
    </source>
</evidence>
<proteinExistence type="predicted"/>
<reference evidence="1" key="1">
    <citation type="submission" date="2020-08" db="EMBL/GenBank/DDBJ databases">
        <title>Multicomponent nature underlies the extraordinary mechanical properties of spider dragline silk.</title>
        <authorList>
            <person name="Kono N."/>
            <person name="Nakamura H."/>
            <person name="Mori M."/>
            <person name="Yoshida Y."/>
            <person name="Ohtoshi R."/>
            <person name="Malay A.D."/>
            <person name="Moran D.A.P."/>
            <person name="Tomita M."/>
            <person name="Numata K."/>
            <person name="Arakawa K."/>
        </authorList>
    </citation>
    <scope>NUCLEOTIDE SEQUENCE</scope>
</reference>
<sequence length="94" mass="10740">MEKTGSDEKLGIEICCPLRQRTPTRYRMTPESDRLSSEAVSLYYGHGPSPSTHHRELLSTPLSLQMMLITWYEYMKPHSFCLGSTASLSDHHLL</sequence>
<keyword evidence="2" id="KW-1185">Reference proteome</keyword>
<dbReference type="EMBL" id="BMAW01072617">
    <property type="protein sequence ID" value="GFT83822.1"/>
    <property type="molecule type" value="Genomic_DNA"/>
</dbReference>
<protein>
    <submittedName>
        <fullName evidence="1">Uncharacterized protein</fullName>
    </submittedName>
</protein>
<dbReference type="Proteomes" id="UP000887013">
    <property type="component" value="Unassembled WGS sequence"/>
</dbReference>
<name>A0A8X6PQK8_NEPPI</name>
<accession>A0A8X6PQK8</accession>
<dbReference type="AlphaFoldDB" id="A0A8X6PQK8"/>
<organism evidence="1 2">
    <name type="scientific">Nephila pilipes</name>
    <name type="common">Giant wood spider</name>
    <name type="synonym">Nephila maculata</name>
    <dbReference type="NCBI Taxonomy" id="299642"/>
    <lineage>
        <taxon>Eukaryota</taxon>
        <taxon>Metazoa</taxon>
        <taxon>Ecdysozoa</taxon>
        <taxon>Arthropoda</taxon>
        <taxon>Chelicerata</taxon>
        <taxon>Arachnida</taxon>
        <taxon>Araneae</taxon>
        <taxon>Araneomorphae</taxon>
        <taxon>Entelegynae</taxon>
        <taxon>Araneoidea</taxon>
        <taxon>Nephilidae</taxon>
        <taxon>Nephila</taxon>
    </lineage>
</organism>
<evidence type="ECO:0000313" key="2">
    <source>
        <dbReference type="Proteomes" id="UP000887013"/>
    </source>
</evidence>
<comment type="caution">
    <text evidence="1">The sequence shown here is derived from an EMBL/GenBank/DDBJ whole genome shotgun (WGS) entry which is preliminary data.</text>
</comment>